<dbReference type="KEGG" id="maer:DAI18_18300"/>
<gene>
    <name evidence="1" type="ORF">DAI18_18300</name>
</gene>
<reference evidence="1 2" key="1">
    <citation type="submission" date="2018-04" db="EMBL/GenBank/DDBJ databases">
        <title>Denitrifier Microvirgula.</title>
        <authorList>
            <person name="Anderson E."/>
            <person name="Jang J."/>
            <person name="Ishii S."/>
        </authorList>
    </citation>
    <scope>NUCLEOTIDE SEQUENCE [LARGE SCALE GENOMIC DNA]</scope>
    <source>
        <strain evidence="1 2">BE2.4</strain>
    </source>
</reference>
<protein>
    <submittedName>
        <fullName evidence="1">Uncharacterized protein</fullName>
    </submittedName>
</protein>
<sequence length="78" mass="8752">MSEQRFPIPFATVDDAVASAQVVESLVADMDKGRWEFLVEPWTRVRAGAHVVIPYSAWMKIEAELRRGHKNGKAPTAE</sequence>
<accession>A0A2S0PEG9</accession>
<dbReference type="Proteomes" id="UP000244173">
    <property type="component" value="Chromosome"/>
</dbReference>
<name>A0A2S0PEG9_9NEIS</name>
<evidence type="ECO:0000313" key="2">
    <source>
        <dbReference type="Proteomes" id="UP000244173"/>
    </source>
</evidence>
<proteinExistence type="predicted"/>
<organism evidence="1 2">
    <name type="scientific">Microvirgula aerodenitrificans</name>
    <dbReference type="NCBI Taxonomy" id="57480"/>
    <lineage>
        <taxon>Bacteria</taxon>
        <taxon>Pseudomonadati</taxon>
        <taxon>Pseudomonadota</taxon>
        <taxon>Betaproteobacteria</taxon>
        <taxon>Neisseriales</taxon>
        <taxon>Aquaspirillaceae</taxon>
        <taxon>Microvirgula</taxon>
    </lineage>
</organism>
<evidence type="ECO:0000313" key="1">
    <source>
        <dbReference type="EMBL" id="AVY95778.1"/>
    </source>
</evidence>
<dbReference type="AlphaFoldDB" id="A0A2S0PEG9"/>
<keyword evidence="2" id="KW-1185">Reference proteome</keyword>
<dbReference type="EMBL" id="CP028519">
    <property type="protein sequence ID" value="AVY95778.1"/>
    <property type="molecule type" value="Genomic_DNA"/>
</dbReference>